<evidence type="ECO:0000313" key="1">
    <source>
        <dbReference type="EMBL" id="GBH06758.1"/>
    </source>
</evidence>
<gene>
    <name evidence="1" type="ORF">KPSA1_00089</name>
</gene>
<protein>
    <submittedName>
        <fullName evidence="1">Phosphoribosylamine-glycine ligase</fullName>
    </submittedName>
</protein>
<name>A0A2V0Q8Q3_PSESF</name>
<dbReference type="GO" id="GO:0016874">
    <property type="term" value="F:ligase activity"/>
    <property type="evidence" value="ECO:0007669"/>
    <property type="project" value="UniProtKB-KW"/>
</dbReference>
<proteinExistence type="predicted"/>
<dbReference type="EMBL" id="BGJZ01000002">
    <property type="protein sequence ID" value="GBH06758.1"/>
    <property type="molecule type" value="Genomic_DNA"/>
</dbReference>
<keyword evidence="1" id="KW-0436">Ligase</keyword>
<dbReference type="AlphaFoldDB" id="A0A2V0Q8Q3"/>
<comment type="caution">
    <text evidence="1">The sequence shown here is derived from an EMBL/GenBank/DDBJ whole genome shotgun (WGS) entry which is preliminary data.</text>
</comment>
<sequence>MLLVTQVIELIDQCLLNRTPCAFQIGCLALQVALLRGKPLDVALGNADQRIQFGQFTGLDAIHLPHAAVQAQQLCIGGGLELVGFGLANLLGRRCGRYDLYYPATAIKHFVAFGDIVGRHALGIDHRHTAAINVAIQADFRRVGGLSDQGRKRAKSQPQPQNA</sequence>
<organism evidence="1 2">
    <name type="scientific">Pseudomonas syringae pv. actinidiae</name>
    <dbReference type="NCBI Taxonomy" id="103796"/>
    <lineage>
        <taxon>Bacteria</taxon>
        <taxon>Pseudomonadati</taxon>
        <taxon>Pseudomonadota</taxon>
        <taxon>Gammaproteobacteria</taxon>
        <taxon>Pseudomonadales</taxon>
        <taxon>Pseudomonadaceae</taxon>
        <taxon>Pseudomonas</taxon>
        <taxon>Pseudomonas syringae</taxon>
    </lineage>
</organism>
<dbReference type="Proteomes" id="UP000247480">
    <property type="component" value="Unassembled WGS sequence"/>
</dbReference>
<accession>A0A2V0Q8Q3</accession>
<evidence type="ECO:0000313" key="2">
    <source>
        <dbReference type="Proteomes" id="UP000247480"/>
    </source>
</evidence>
<reference evidence="1 2" key="1">
    <citation type="submission" date="2018-04" db="EMBL/GenBank/DDBJ databases">
        <title>Draft genome sequence of Pseudomonas syringae pv. actinidiae biovar 1 strains isolated from kiwifruit in Kagawa prefecture.</title>
        <authorList>
            <person name="Tabuchi M."/>
            <person name="Saito M."/>
            <person name="Fujiwara S."/>
            <person name="Sasa N."/>
            <person name="Akimitsu K."/>
            <person name="Gomi K."/>
            <person name="Konishi-Sugita S."/>
            <person name="Hamano K."/>
            <person name="Kataoka I."/>
        </authorList>
    </citation>
    <scope>NUCLEOTIDE SEQUENCE [LARGE SCALE GENOMIC DNA]</scope>
    <source>
        <strain evidence="1 2">MAFF212206</strain>
    </source>
</reference>